<dbReference type="InParanoid" id="A0A2K1KGK6"/>
<dbReference type="PaxDb" id="3218-PP1S14_387V6.1"/>
<dbReference type="EnsemblPlants" id="Pp3c6_21330V3.2">
    <property type="protein sequence ID" value="PAC:32975859.CDS.1"/>
    <property type="gene ID" value="Pp3c6_21330"/>
</dbReference>
<reference evidence="3" key="3">
    <citation type="submission" date="2020-12" db="UniProtKB">
        <authorList>
            <consortium name="EnsemblPlants"/>
        </authorList>
    </citation>
    <scope>IDENTIFICATION</scope>
</reference>
<evidence type="ECO:0008006" key="5">
    <source>
        <dbReference type="Google" id="ProtNLM"/>
    </source>
</evidence>
<keyword evidence="1" id="KW-0732">Signal</keyword>
<gene>
    <name evidence="2" type="ORF">PHYPA_009286</name>
</gene>
<evidence type="ECO:0000256" key="1">
    <source>
        <dbReference type="SAM" id="SignalP"/>
    </source>
</evidence>
<dbReference type="EMBL" id="ABEU02000006">
    <property type="protein sequence ID" value="PNR52911.1"/>
    <property type="molecule type" value="Genomic_DNA"/>
</dbReference>
<reference evidence="2 4" key="1">
    <citation type="journal article" date="2008" name="Science">
        <title>The Physcomitrella genome reveals evolutionary insights into the conquest of land by plants.</title>
        <authorList>
            <person name="Rensing S."/>
            <person name="Lang D."/>
            <person name="Zimmer A."/>
            <person name="Terry A."/>
            <person name="Salamov A."/>
            <person name="Shapiro H."/>
            <person name="Nishiyama T."/>
            <person name="Perroud P.-F."/>
            <person name="Lindquist E."/>
            <person name="Kamisugi Y."/>
            <person name="Tanahashi T."/>
            <person name="Sakakibara K."/>
            <person name="Fujita T."/>
            <person name="Oishi K."/>
            <person name="Shin-I T."/>
            <person name="Kuroki Y."/>
            <person name="Toyoda A."/>
            <person name="Suzuki Y."/>
            <person name="Hashimoto A."/>
            <person name="Yamaguchi K."/>
            <person name="Sugano A."/>
            <person name="Kohara Y."/>
            <person name="Fujiyama A."/>
            <person name="Anterola A."/>
            <person name="Aoki S."/>
            <person name="Ashton N."/>
            <person name="Barbazuk W.B."/>
            <person name="Barker E."/>
            <person name="Bennetzen J."/>
            <person name="Bezanilla M."/>
            <person name="Blankenship R."/>
            <person name="Cho S.H."/>
            <person name="Dutcher S."/>
            <person name="Estelle M."/>
            <person name="Fawcett J.A."/>
            <person name="Gundlach H."/>
            <person name="Hanada K."/>
            <person name="Heyl A."/>
            <person name="Hicks K.A."/>
            <person name="Hugh J."/>
            <person name="Lohr M."/>
            <person name="Mayer K."/>
            <person name="Melkozernov A."/>
            <person name="Murata T."/>
            <person name="Nelson D."/>
            <person name="Pils B."/>
            <person name="Prigge M."/>
            <person name="Reiss B."/>
            <person name="Renner T."/>
            <person name="Rombauts S."/>
            <person name="Rushton P."/>
            <person name="Sanderfoot A."/>
            <person name="Schween G."/>
            <person name="Shiu S.-H."/>
            <person name="Stueber K."/>
            <person name="Theodoulou F.L."/>
            <person name="Tu H."/>
            <person name="Van de Peer Y."/>
            <person name="Verrier P.J."/>
            <person name="Waters E."/>
            <person name="Wood A."/>
            <person name="Yang L."/>
            <person name="Cove D."/>
            <person name="Cuming A."/>
            <person name="Hasebe M."/>
            <person name="Lucas S."/>
            <person name="Mishler D.B."/>
            <person name="Reski R."/>
            <person name="Grigoriev I."/>
            <person name="Quatrano R.S."/>
            <person name="Boore J.L."/>
        </authorList>
    </citation>
    <scope>NUCLEOTIDE SEQUENCE [LARGE SCALE GENOMIC DNA]</scope>
    <source>
        <strain evidence="3 4">cv. Gransden 2004</strain>
    </source>
</reference>
<sequence>MCVSGFLLLCCRVINMEGSTAASPSLPTYHLCAGGACVGKTITWLCLVKWGVRVPHPHYIQSLLLLWLLLLQLSLP</sequence>
<protein>
    <recommendedName>
        <fullName evidence="5">Secreted protein</fullName>
    </recommendedName>
</protein>
<accession>A0A2K1KGK6</accession>
<organism evidence="2">
    <name type="scientific">Physcomitrium patens</name>
    <name type="common">Spreading-leaved earth moss</name>
    <name type="synonym">Physcomitrella patens</name>
    <dbReference type="NCBI Taxonomy" id="3218"/>
    <lineage>
        <taxon>Eukaryota</taxon>
        <taxon>Viridiplantae</taxon>
        <taxon>Streptophyta</taxon>
        <taxon>Embryophyta</taxon>
        <taxon>Bryophyta</taxon>
        <taxon>Bryophytina</taxon>
        <taxon>Bryopsida</taxon>
        <taxon>Funariidae</taxon>
        <taxon>Funariales</taxon>
        <taxon>Funariaceae</taxon>
        <taxon>Physcomitrium</taxon>
    </lineage>
</organism>
<feature type="signal peptide" evidence="1">
    <location>
        <begin position="1"/>
        <end position="21"/>
    </location>
</feature>
<evidence type="ECO:0000313" key="3">
    <source>
        <dbReference type="EnsemblPlants" id="PAC:32975858.CDS.1"/>
    </source>
</evidence>
<feature type="chain" id="PRO_5036319060" description="Secreted protein" evidence="1">
    <location>
        <begin position="22"/>
        <end position="76"/>
    </location>
</feature>
<dbReference type="EnsemblPlants" id="Pp3c6_21330V3.1">
    <property type="protein sequence ID" value="PAC:32975858.CDS.1"/>
    <property type="gene ID" value="Pp3c6_21330"/>
</dbReference>
<dbReference type="AlphaFoldDB" id="A0A2K1KGK6"/>
<keyword evidence="4" id="KW-1185">Reference proteome</keyword>
<name>A0A2K1KGK6_PHYPA</name>
<reference evidence="2 4" key="2">
    <citation type="journal article" date="2018" name="Plant J.">
        <title>The Physcomitrella patens chromosome-scale assembly reveals moss genome structure and evolution.</title>
        <authorList>
            <person name="Lang D."/>
            <person name="Ullrich K.K."/>
            <person name="Murat F."/>
            <person name="Fuchs J."/>
            <person name="Jenkins J."/>
            <person name="Haas F.B."/>
            <person name="Piednoel M."/>
            <person name="Gundlach H."/>
            <person name="Van Bel M."/>
            <person name="Meyberg R."/>
            <person name="Vives C."/>
            <person name="Morata J."/>
            <person name="Symeonidi A."/>
            <person name="Hiss M."/>
            <person name="Muchero W."/>
            <person name="Kamisugi Y."/>
            <person name="Saleh O."/>
            <person name="Blanc G."/>
            <person name="Decker E.L."/>
            <person name="van Gessel N."/>
            <person name="Grimwood J."/>
            <person name="Hayes R.D."/>
            <person name="Graham S.W."/>
            <person name="Gunter L.E."/>
            <person name="McDaniel S.F."/>
            <person name="Hoernstein S.N.W."/>
            <person name="Larsson A."/>
            <person name="Li F.W."/>
            <person name="Perroud P.F."/>
            <person name="Phillips J."/>
            <person name="Ranjan P."/>
            <person name="Rokshar D.S."/>
            <person name="Rothfels C.J."/>
            <person name="Schneider L."/>
            <person name="Shu S."/>
            <person name="Stevenson D.W."/>
            <person name="Thummler F."/>
            <person name="Tillich M."/>
            <person name="Villarreal Aguilar J.C."/>
            <person name="Widiez T."/>
            <person name="Wong G.K."/>
            <person name="Wymore A."/>
            <person name="Zhang Y."/>
            <person name="Zimmer A.D."/>
            <person name="Quatrano R.S."/>
            <person name="Mayer K.F.X."/>
            <person name="Goodstein D."/>
            <person name="Casacuberta J.M."/>
            <person name="Vandepoele K."/>
            <person name="Reski R."/>
            <person name="Cuming A.C."/>
            <person name="Tuskan G.A."/>
            <person name="Maumus F."/>
            <person name="Salse J."/>
            <person name="Schmutz J."/>
            <person name="Rensing S.A."/>
        </authorList>
    </citation>
    <scope>NUCLEOTIDE SEQUENCE [LARGE SCALE GENOMIC DNA]</scope>
    <source>
        <strain evidence="3 4">cv. Gransden 2004</strain>
    </source>
</reference>
<proteinExistence type="predicted"/>
<dbReference type="Gramene" id="Pp3c6_21330V3.2">
    <property type="protein sequence ID" value="PAC:32975859.CDS.1"/>
    <property type="gene ID" value="Pp3c6_21330"/>
</dbReference>
<dbReference type="Gramene" id="Pp3c6_21330V3.1">
    <property type="protein sequence ID" value="PAC:32975858.CDS.1"/>
    <property type="gene ID" value="Pp3c6_21330"/>
</dbReference>
<dbReference type="Proteomes" id="UP000006727">
    <property type="component" value="Chromosome 6"/>
</dbReference>
<evidence type="ECO:0000313" key="4">
    <source>
        <dbReference type="Proteomes" id="UP000006727"/>
    </source>
</evidence>
<evidence type="ECO:0000313" key="2">
    <source>
        <dbReference type="EMBL" id="PNR52911.1"/>
    </source>
</evidence>